<dbReference type="EMBL" id="GL732552">
    <property type="protein sequence ID" value="EFX79295.1"/>
    <property type="molecule type" value="Genomic_DNA"/>
</dbReference>
<dbReference type="KEGG" id="dpx:DAPPUDRAFT_304820"/>
<name>E9GM33_DAPPU</name>
<dbReference type="HOGENOM" id="CLU_2457051_0_0_1"/>
<sequence length="89" mass="10744">MFKFSLARTHGHKKKCHFLLYKFATYHSISIFSLPTLFLEKKSIPLTLFTFFFLCFYFLSAAFKLEKKKKKKKVRIIFLTTKIIKRKIQ</sequence>
<dbReference type="InParanoid" id="E9GM33"/>
<accession>E9GM33</accession>
<keyword evidence="1" id="KW-1133">Transmembrane helix</keyword>
<evidence type="ECO:0000313" key="3">
    <source>
        <dbReference type="Proteomes" id="UP000000305"/>
    </source>
</evidence>
<gene>
    <name evidence="2" type="ORF">DAPPUDRAFT_304820</name>
</gene>
<feature type="transmembrane region" description="Helical" evidence="1">
    <location>
        <begin position="44"/>
        <end position="63"/>
    </location>
</feature>
<evidence type="ECO:0000313" key="2">
    <source>
        <dbReference type="EMBL" id="EFX79295.1"/>
    </source>
</evidence>
<proteinExistence type="predicted"/>
<dbReference type="Proteomes" id="UP000000305">
    <property type="component" value="Unassembled WGS sequence"/>
</dbReference>
<feature type="transmembrane region" description="Helical" evidence="1">
    <location>
        <begin position="20"/>
        <end position="38"/>
    </location>
</feature>
<keyword evidence="1" id="KW-0812">Transmembrane</keyword>
<organism evidence="2 3">
    <name type="scientific">Daphnia pulex</name>
    <name type="common">Water flea</name>
    <dbReference type="NCBI Taxonomy" id="6669"/>
    <lineage>
        <taxon>Eukaryota</taxon>
        <taxon>Metazoa</taxon>
        <taxon>Ecdysozoa</taxon>
        <taxon>Arthropoda</taxon>
        <taxon>Crustacea</taxon>
        <taxon>Branchiopoda</taxon>
        <taxon>Diplostraca</taxon>
        <taxon>Cladocera</taxon>
        <taxon>Anomopoda</taxon>
        <taxon>Daphniidae</taxon>
        <taxon>Daphnia</taxon>
    </lineage>
</organism>
<keyword evidence="3" id="KW-1185">Reference proteome</keyword>
<reference evidence="2 3" key="1">
    <citation type="journal article" date="2011" name="Science">
        <title>The ecoresponsive genome of Daphnia pulex.</title>
        <authorList>
            <person name="Colbourne J.K."/>
            <person name="Pfrender M.E."/>
            <person name="Gilbert D."/>
            <person name="Thomas W.K."/>
            <person name="Tucker A."/>
            <person name="Oakley T.H."/>
            <person name="Tokishita S."/>
            <person name="Aerts A."/>
            <person name="Arnold G.J."/>
            <person name="Basu M.K."/>
            <person name="Bauer D.J."/>
            <person name="Caceres C.E."/>
            <person name="Carmel L."/>
            <person name="Casola C."/>
            <person name="Choi J.H."/>
            <person name="Detter J.C."/>
            <person name="Dong Q."/>
            <person name="Dusheyko S."/>
            <person name="Eads B.D."/>
            <person name="Frohlich T."/>
            <person name="Geiler-Samerotte K.A."/>
            <person name="Gerlach D."/>
            <person name="Hatcher P."/>
            <person name="Jogdeo S."/>
            <person name="Krijgsveld J."/>
            <person name="Kriventseva E.V."/>
            <person name="Kultz D."/>
            <person name="Laforsch C."/>
            <person name="Lindquist E."/>
            <person name="Lopez J."/>
            <person name="Manak J.R."/>
            <person name="Muller J."/>
            <person name="Pangilinan J."/>
            <person name="Patwardhan R.P."/>
            <person name="Pitluck S."/>
            <person name="Pritham E.J."/>
            <person name="Rechtsteiner A."/>
            <person name="Rho M."/>
            <person name="Rogozin I.B."/>
            <person name="Sakarya O."/>
            <person name="Salamov A."/>
            <person name="Schaack S."/>
            <person name="Shapiro H."/>
            <person name="Shiga Y."/>
            <person name="Skalitzky C."/>
            <person name="Smith Z."/>
            <person name="Souvorov A."/>
            <person name="Sung W."/>
            <person name="Tang Z."/>
            <person name="Tsuchiya D."/>
            <person name="Tu H."/>
            <person name="Vos H."/>
            <person name="Wang M."/>
            <person name="Wolf Y.I."/>
            <person name="Yamagata H."/>
            <person name="Yamada T."/>
            <person name="Ye Y."/>
            <person name="Shaw J.R."/>
            <person name="Andrews J."/>
            <person name="Crease T.J."/>
            <person name="Tang H."/>
            <person name="Lucas S.M."/>
            <person name="Robertson H.M."/>
            <person name="Bork P."/>
            <person name="Koonin E.V."/>
            <person name="Zdobnov E.M."/>
            <person name="Grigoriev I.V."/>
            <person name="Lynch M."/>
            <person name="Boore J.L."/>
        </authorList>
    </citation>
    <scope>NUCLEOTIDE SEQUENCE [LARGE SCALE GENOMIC DNA]</scope>
</reference>
<keyword evidence="1" id="KW-0472">Membrane</keyword>
<protein>
    <submittedName>
        <fullName evidence="2">Uncharacterized protein</fullName>
    </submittedName>
</protein>
<dbReference type="AlphaFoldDB" id="E9GM33"/>
<evidence type="ECO:0000256" key="1">
    <source>
        <dbReference type="SAM" id="Phobius"/>
    </source>
</evidence>